<reference evidence="5" key="1">
    <citation type="journal article" date="2019" name="Int. J. Syst. Evol. Microbiol.">
        <title>The Global Catalogue of Microorganisms (GCM) 10K type strain sequencing project: providing services to taxonomists for standard genome sequencing and annotation.</title>
        <authorList>
            <consortium name="The Broad Institute Genomics Platform"/>
            <consortium name="The Broad Institute Genome Sequencing Center for Infectious Disease"/>
            <person name="Wu L."/>
            <person name="Ma J."/>
        </authorList>
    </citation>
    <scope>NUCLEOTIDE SEQUENCE [LARGE SCALE GENOMIC DNA]</scope>
    <source>
        <strain evidence="5">CCM 8653</strain>
    </source>
</reference>
<dbReference type="Proteomes" id="UP000632535">
    <property type="component" value="Unassembled WGS sequence"/>
</dbReference>
<protein>
    <submittedName>
        <fullName evidence="4">Peptidoglycan-binding protein LysM</fullName>
    </submittedName>
</protein>
<keyword evidence="5" id="KW-1185">Reference proteome</keyword>
<feature type="domain" description="LysM" evidence="3">
    <location>
        <begin position="226"/>
        <end position="240"/>
    </location>
</feature>
<comment type="caution">
    <text evidence="4">The sequence shown here is derived from an EMBL/GenBank/DDBJ whole genome shotgun (WGS) entry which is preliminary data.</text>
</comment>
<dbReference type="Gene3D" id="3.10.350.10">
    <property type="entry name" value="LysM domain"/>
    <property type="match status" value="1"/>
</dbReference>
<sequence length="282" mass="28462">MSSTTGHREHGTARLALVLLAAAAVAAALGHRAWPLLPARLEAVPTIPVDRAVELAVLAVGSVAATWLALSALVGLLYVAAARLGHRWRAGEALLDRVAPALVRRLARSAVGIGVGTGLALAPTAALAADGGETSPDSAPASVVLDLGWQPASDDAPQPATPAAPAGPGTHVDGAVTAVTDADTAPLDGTPDADARPDASPDRPSTVSHDVLSAARGTPPDDGTRVVVRGDTLWDIAAAQLGGSPSDADVLREMTRWHDANRDVLGADPDLILPGQVLRTPG</sequence>
<gene>
    <name evidence="4" type="ORF">GCM10007368_22720</name>
</gene>
<organism evidence="4 5">
    <name type="scientific">Isoptericola cucumis</name>
    <dbReference type="NCBI Taxonomy" id="1776856"/>
    <lineage>
        <taxon>Bacteria</taxon>
        <taxon>Bacillati</taxon>
        <taxon>Actinomycetota</taxon>
        <taxon>Actinomycetes</taxon>
        <taxon>Micrococcales</taxon>
        <taxon>Promicromonosporaceae</taxon>
        <taxon>Isoptericola</taxon>
    </lineage>
</organism>
<dbReference type="InterPro" id="IPR036779">
    <property type="entry name" value="LysM_dom_sf"/>
</dbReference>
<feature type="compositionally biased region" description="Low complexity" evidence="1">
    <location>
        <begin position="150"/>
        <end position="185"/>
    </location>
</feature>
<accession>A0ABQ2B6D0</accession>
<keyword evidence="2" id="KW-1133">Transmembrane helix</keyword>
<dbReference type="CDD" id="cd00118">
    <property type="entry name" value="LysM"/>
    <property type="match status" value="1"/>
</dbReference>
<feature type="region of interest" description="Disordered" evidence="1">
    <location>
        <begin position="149"/>
        <end position="224"/>
    </location>
</feature>
<dbReference type="Pfam" id="PF01476">
    <property type="entry name" value="LysM"/>
    <property type="match status" value="1"/>
</dbReference>
<name>A0ABQ2B6D0_9MICO</name>
<dbReference type="EMBL" id="BMDG01000007">
    <property type="protein sequence ID" value="GGI08748.1"/>
    <property type="molecule type" value="Genomic_DNA"/>
</dbReference>
<dbReference type="RefSeq" id="WP_188523826.1">
    <property type="nucleotide sequence ID" value="NZ_BMDG01000007.1"/>
</dbReference>
<evidence type="ECO:0000256" key="2">
    <source>
        <dbReference type="SAM" id="Phobius"/>
    </source>
</evidence>
<proteinExistence type="predicted"/>
<evidence type="ECO:0000313" key="4">
    <source>
        <dbReference type="EMBL" id="GGI08748.1"/>
    </source>
</evidence>
<evidence type="ECO:0000256" key="1">
    <source>
        <dbReference type="SAM" id="MobiDB-lite"/>
    </source>
</evidence>
<keyword evidence="2" id="KW-0472">Membrane</keyword>
<dbReference type="InterPro" id="IPR018392">
    <property type="entry name" value="LysM"/>
</dbReference>
<keyword evidence="2" id="KW-0812">Transmembrane</keyword>
<feature type="transmembrane region" description="Helical" evidence="2">
    <location>
        <begin position="56"/>
        <end position="79"/>
    </location>
</feature>
<evidence type="ECO:0000259" key="3">
    <source>
        <dbReference type="Pfam" id="PF01476"/>
    </source>
</evidence>
<evidence type="ECO:0000313" key="5">
    <source>
        <dbReference type="Proteomes" id="UP000632535"/>
    </source>
</evidence>